<proteinExistence type="predicted"/>
<keyword evidence="1" id="KW-0812">Transmembrane</keyword>
<comment type="caution">
    <text evidence="2">The sequence shown here is derived from an EMBL/GenBank/DDBJ whole genome shotgun (WGS) entry which is preliminary data.</text>
</comment>
<name>A0ABV6BE17_9GAMM</name>
<dbReference type="Proteomes" id="UP001589813">
    <property type="component" value="Unassembled WGS sequence"/>
</dbReference>
<accession>A0ABV6BE17</accession>
<evidence type="ECO:0000256" key="1">
    <source>
        <dbReference type="SAM" id="Phobius"/>
    </source>
</evidence>
<keyword evidence="1" id="KW-1133">Transmembrane helix</keyword>
<evidence type="ECO:0000313" key="3">
    <source>
        <dbReference type="Proteomes" id="UP001589813"/>
    </source>
</evidence>
<feature type="transmembrane region" description="Helical" evidence="1">
    <location>
        <begin position="40"/>
        <end position="63"/>
    </location>
</feature>
<protein>
    <submittedName>
        <fullName evidence="2">DUF2970 domain-containing protein</fullName>
    </submittedName>
</protein>
<reference evidence="2 3" key="1">
    <citation type="submission" date="2024-09" db="EMBL/GenBank/DDBJ databases">
        <authorList>
            <person name="Sun Q."/>
            <person name="Mori K."/>
        </authorList>
    </citation>
    <scope>NUCLEOTIDE SEQUENCE [LARGE SCALE GENOMIC DNA]</scope>
    <source>
        <strain evidence="2 3">KCTC 23315</strain>
    </source>
</reference>
<keyword evidence="3" id="KW-1185">Reference proteome</keyword>
<dbReference type="EMBL" id="JBHLXP010000003">
    <property type="protein sequence ID" value="MFC0049095.1"/>
    <property type="molecule type" value="Genomic_DNA"/>
</dbReference>
<dbReference type="RefSeq" id="WP_377244332.1">
    <property type="nucleotide sequence ID" value="NZ_JBHLXP010000003.1"/>
</dbReference>
<sequence length="64" mass="7135">MTGTKPGLRQILKAVFGAFIGVQSEQQRQQDFQTQDPLPYIIAGVIVTLCFVLGLMLIVRWVLS</sequence>
<organism evidence="2 3">
    <name type="scientific">Rheinheimera tilapiae</name>
    <dbReference type="NCBI Taxonomy" id="875043"/>
    <lineage>
        <taxon>Bacteria</taxon>
        <taxon>Pseudomonadati</taxon>
        <taxon>Pseudomonadota</taxon>
        <taxon>Gammaproteobacteria</taxon>
        <taxon>Chromatiales</taxon>
        <taxon>Chromatiaceae</taxon>
        <taxon>Rheinheimera</taxon>
    </lineage>
</organism>
<keyword evidence="1" id="KW-0472">Membrane</keyword>
<evidence type="ECO:0000313" key="2">
    <source>
        <dbReference type="EMBL" id="MFC0049095.1"/>
    </source>
</evidence>
<gene>
    <name evidence="2" type="ORF">ACFFJP_12440</name>
</gene>
<dbReference type="Pfam" id="PF11174">
    <property type="entry name" value="DUF2970"/>
    <property type="match status" value="1"/>
</dbReference>
<dbReference type="InterPro" id="IPR021344">
    <property type="entry name" value="DUF2970"/>
</dbReference>